<dbReference type="Gene3D" id="1.10.8.500">
    <property type="entry name" value="HAMP domain in histidine kinase"/>
    <property type="match status" value="1"/>
</dbReference>
<keyword evidence="6 10" id="KW-0812">Transmembrane</keyword>
<evidence type="ECO:0000256" key="2">
    <source>
        <dbReference type="ARBA" id="ARBA00004370"/>
    </source>
</evidence>
<dbReference type="Pfam" id="PF00672">
    <property type="entry name" value="HAMP"/>
    <property type="match status" value="1"/>
</dbReference>
<dbReference type="SMART" id="SM00304">
    <property type="entry name" value="HAMP"/>
    <property type="match status" value="1"/>
</dbReference>
<keyword evidence="5" id="KW-0808">Transferase</keyword>
<reference evidence="13 14" key="1">
    <citation type="submission" date="2020-08" db="EMBL/GenBank/DDBJ databases">
        <title>Genomic Encyclopedia of Type Strains, Phase IV (KMG-IV): sequencing the most valuable type-strain genomes for metagenomic binning, comparative biology and taxonomic classification.</title>
        <authorList>
            <person name="Goeker M."/>
        </authorList>
    </citation>
    <scope>NUCLEOTIDE SEQUENCE [LARGE SCALE GENOMIC DNA]</scope>
    <source>
        <strain evidence="13 14">YC6723</strain>
    </source>
</reference>
<dbReference type="Pfam" id="PF02518">
    <property type="entry name" value="HATPase_c"/>
    <property type="match status" value="1"/>
</dbReference>
<evidence type="ECO:0000256" key="6">
    <source>
        <dbReference type="ARBA" id="ARBA00022692"/>
    </source>
</evidence>
<dbReference type="SUPFAM" id="SSF55874">
    <property type="entry name" value="ATPase domain of HSP90 chaperone/DNA topoisomerase II/histidine kinase"/>
    <property type="match status" value="1"/>
</dbReference>
<name>A0A840FDK1_9SPHN</name>
<dbReference type="Gene3D" id="1.10.287.130">
    <property type="match status" value="1"/>
</dbReference>
<accession>A0A840FDK1</accession>
<dbReference type="InterPro" id="IPR003660">
    <property type="entry name" value="HAMP_dom"/>
</dbReference>
<dbReference type="Gene3D" id="3.30.565.10">
    <property type="entry name" value="Histidine kinase-like ATPase, C-terminal domain"/>
    <property type="match status" value="1"/>
</dbReference>
<dbReference type="EC" id="2.7.13.3" evidence="3"/>
<evidence type="ECO:0000256" key="1">
    <source>
        <dbReference type="ARBA" id="ARBA00000085"/>
    </source>
</evidence>
<feature type="domain" description="HAMP" evidence="12">
    <location>
        <begin position="161"/>
        <end position="215"/>
    </location>
</feature>
<evidence type="ECO:0000256" key="8">
    <source>
        <dbReference type="ARBA" id="ARBA00022989"/>
    </source>
</evidence>
<dbReference type="InterPro" id="IPR050428">
    <property type="entry name" value="TCS_sensor_his_kinase"/>
</dbReference>
<keyword evidence="14" id="KW-1185">Reference proteome</keyword>
<dbReference type="GO" id="GO:0005886">
    <property type="term" value="C:plasma membrane"/>
    <property type="evidence" value="ECO:0007669"/>
    <property type="project" value="TreeGrafter"/>
</dbReference>
<dbReference type="PANTHER" id="PTHR45436">
    <property type="entry name" value="SENSOR HISTIDINE KINASE YKOH"/>
    <property type="match status" value="1"/>
</dbReference>
<feature type="transmembrane region" description="Helical" evidence="10">
    <location>
        <begin position="6"/>
        <end position="26"/>
    </location>
</feature>
<keyword evidence="9" id="KW-0902">Two-component regulatory system</keyword>
<evidence type="ECO:0000256" key="4">
    <source>
        <dbReference type="ARBA" id="ARBA00022553"/>
    </source>
</evidence>
<evidence type="ECO:0000259" key="11">
    <source>
        <dbReference type="PROSITE" id="PS50109"/>
    </source>
</evidence>
<dbReference type="PANTHER" id="PTHR45436:SF8">
    <property type="entry name" value="HISTIDINE KINASE"/>
    <property type="match status" value="1"/>
</dbReference>
<dbReference type="SUPFAM" id="SSF158472">
    <property type="entry name" value="HAMP domain-like"/>
    <property type="match status" value="1"/>
</dbReference>
<comment type="catalytic activity">
    <reaction evidence="1">
        <text>ATP + protein L-histidine = ADP + protein N-phospho-L-histidine.</text>
        <dbReference type="EC" id="2.7.13.3"/>
    </reaction>
</comment>
<dbReference type="PROSITE" id="PS50885">
    <property type="entry name" value="HAMP"/>
    <property type="match status" value="1"/>
</dbReference>
<keyword evidence="8 10" id="KW-1133">Transmembrane helix</keyword>
<dbReference type="CDD" id="cd06225">
    <property type="entry name" value="HAMP"/>
    <property type="match status" value="1"/>
</dbReference>
<comment type="caution">
    <text evidence="13">The sequence shown here is derived from an EMBL/GenBank/DDBJ whole genome shotgun (WGS) entry which is preliminary data.</text>
</comment>
<feature type="transmembrane region" description="Helical" evidence="10">
    <location>
        <begin position="136"/>
        <end position="159"/>
    </location>
</feature>
<sequence length="423" mass="44850">MWGTAFGIIAILTVAAGYLAAQFLFAHGLDQRIEARSAALVEAAKRGGMTAMTDEIRHYEGHGLRTFSYRITARDGRLLSGIANMPSLEPGWHDVPVTDVDDDSSERARVLTTVLPDGKLLSVVADTDYVDAFDGIIVVILSLTVGLTAICAFVGGLHLERVVLGHLAAVNDMAGELARRPDLSRRVPLSDRDDEFDALAATFNAMLDRIEALVADNRRVTGYVAHDLRAPLARLAERLADAQATQGDECQALLAAAEDDIIHILELFDAFLAIGHHRDGATGAHRVDLSACVTDLAESFAVVAEASGRSLEARVAPGVVVEASEPLIGQMIVNLIENAIRHSSPGSAIAVTLAPVGCQAELVVSDEARMPVAAGQPSIEAGRVQLGLKLIRSVAQSHGGTFAIEPTTRGMRACVRLPLVVTA</sequence>
<proteinExistence type="predicted"/>
<organism evidence="13 14">
    <name type="scientific">Sphingomonas jinjuensis</name>
    <dbReference type="NCBI Taxonomy" id="535907"/>
    <lineage>
        <taxon>Bacteria</taxon>
        <taxon>Pseudomonadati</taxon>
        <taxon>Pseudomonadota</taxon>
        <taxon>Alphaproteobacteria</taxon>
        <taxon>Sphingomonadales</taxon>
        <taxon>Sphingomonadaceae</taxon>
        <taxon>Sphingomonas</taxon>
    </lineage>
</organism>
<dbReference type="GO" id="GO:0000155">
    <property type="term" value="F:phosphorelay sensor kinase activity"/>
    <property type="evidence" value="ECO:0007669"/>
    <property type="project" value="InterPro"/>
</dbReference>
<evidence type="ECO:0000256" key="9">
    <source>
        <dbReference type="ARBA" id="ARBA00023012"/>
    </source>
</evidence>
<comment type="subcellular location">
    <subcellularLocation>
        <location evidence="2">Membrane</location>
    </subcellularLocation>
</comment>
<keyword evidence="10" id="KW-0472">Membrane</keyword>
<dbReference type="AlphaFoldDB" id="A0A840FDK1"/>
<dbReference type="CDD" id="cd00075">
    <property type="entry name" value="HATPase"/>
    <property type="match status" value="1"/>
</dbReference>
<dbReference type="SMART" id="SM00387">
    <property type="entry name" value="HATPase_c"/>
    <property type="match status" value="1"/>
</dbReference>
<evidence type="ECO:0000256" key="7">
    <source>
        <dbReference type="ARBA" id="ARBA00022777"/>
    </source>
</evidence>
<evidence type="ECO:0000256" key="5">
    <source>
        <dbReference type="ARBA" id="ARBA00022679"/>
    </source>
</evidence>
<gene>
    <name evidence="13" type="ORF">GGQ80_002777</name>
</gene>
<dbReference type="EMBL" id="JACIEV010000008">
    <property type="protein sequence ID" value="MBB4154861.1"/>
    <property type="molecule type" value="Genomic_DNA"/>
</dbReference>
<dbReference type="PROSITE" id="PS50109">
    <property type="entry name" value="HIS_KIN"/>
    <property type="match status" value="1"/>
</dbReference>
<dbReference type="SUPFAM" id="SSF47384">
    <property type="entry name" value="Homodimeric domain of signal transducing histidine kinase"/>
    <property type="match status" value="1"/>
</dbReference>
<evidence type="ECO:0000313" key="13">
    <source>
        <dbReference type="EMBL" id="MBB4154861.1"/>
    </source>
</evidence>
<evidence type="ECO:0000256" key="10">
    <source>
        <dbReference type="SAM" id="Phobius"/>
    </source>
</evidence>
<feature type="domain" description="Histidine kinase" evidence="11">
    <location>
        <begin position="223"/>
        <end position="421"/>
    </location>
</feature>
<evidence type="ECO:0000259" key="12">
    <source>
        <dbReference type="PROSITE" id="PS50885"/>
    </source>
</evidence>
<evidence type="ECO:0000256" key="3">
    <source>
        <dbReference type="ARBA" id="ARBA00012438"/>
    </source>
</evidence>
<protein>
    <recommendedName>
        <fullName evidence="3">histidine kinase</fullName>
        <ecNumber evidence="3">2.7.13.3</ecNumber>
    </recommendedName>
</protein>
<keyword evidence="4" id="KW-0597">Phosphoprotein</keyword>
<dbReference type="InterPro" id="IPR036890">
    <property type="entry name" value="HATPase_C_sf"/>
</dbReference>
<evidence type="ECO:0000313" key="14">
    <source>
        <dbReference type="Proteomes" id="UP000529795"/>
    </source>
</evidence>
<keyword evidence="7" id="KW-0418">Kinase</keyword>
<dbReference type="InterPro" id="IPR003594">
    <property type="entry name" value="HATPase_dom"/>
</dbReference>
<dbReference type="InterPro" id="IPR036097">
    <property type="entry name" value="HisK_dim/P_sf"/>
</dbReference>
<dbReference type="Proteomes" id="UP000529795">
    <property type="component" value="Unassembled WGS sequence"/>
</dbReference>
<dbReference type="InterPro" id="IPR005467">
    <property type="entry name" value="His_kinase_dom"/>
</dbReference>